<feature type="transmembrane region" description="Helical" evidence="1">
    <location>
        <begin position="65"/>
        <end position="92"/>
    </location>
</feature>
<keyword evidence="1" id="KW-0812">Transmembrane</keyword>
<keyword evidence="1" id="KW-0472">Membrane</keyword>
<reference evidence="2" key="1">
    <citation type="submission" date="2015-09" db="EMBL/GenBank/DDBJ databases">
        <title>New viral sequence characterized from Rumex nepalensis.</title>
        <authorList>
            <person name="Kumari K."/>
            <person name="Kumar S."/>
            <person name="Reddy S.G.E."/>
            <person name="Hallan V."/>
        </authorList>
    </citation>
    <scope>NUCLEOTIDE SEQUENCE</scope>
    <source>
        <strain evidence="2">RICV-P</strain>
    </source>
</reference>
<accession>A0A1J1LVP8</accession>
<proteinExistence type="predicted"/>
<sequence length="118" mass="13076">MPCCSTPRLLKECFSSSCLGCSSSCSFHTYQEHIASSRLQYSQFTSRWQLPGRHKKDKLLWTKGFFSMSSSIISSGNPIIIGIIILLIYSIYVSEKWAGSSNRPRVCCILGVPASTAT</sequence>
<gene>
    <name evidence="2" type="primary">TGB-2</name>
</gene>
<evidence type="ECO:0000313" key="2">
    <source>
        <dbReference type="EMBL" id="CUR49048.1"/>
    </source>
</evidence>
<protein>
    <submittedName>
        <fullName evidence="2">Triple gene block2</fullName>
    </submittedName>
</protein>
<name>A0A1J1LVP8_9VIRU</name>
<keyword evidence="1" id="KW-1133">Transmembrane helix</keyword>
<organism evidence="2">
    <name type="scientific">Rumex interveinal chlorotic virus</name>
    <dbReference type="NCBI Taxonomy" id="1715695"/>
    <lineage>
        <taxon>Viruses</taxon>
        <taxon>Riboviria</taxon>
        <taxon>Orthornavirae</taxon>
        <taxon>Kitrinoviricota</taxon>
        <taxon>Alsuviricetes</taxon>
        <taxon>Tymovirales</taxon>
        <taxon>Betaflexiviridae</taxon>
    </lineage>
</organism>
<dbReference type="EMBL" id="LN887949">
    <property type="protein sequence ID" value="CUR49048.1"/>
    <property type="molecule type" value="Genomic_RNA"/>
</dbReference>
<evidence type="ECO:0000256" key="1">
    <source>
        <dbReference type="SAM" id="Phobius"/>
    </source>
</evidence>